<protein>
    <recommendedName>
        <fullName evidence="4">S9 family peptidase</fullName>
    </recommendedName>
</protein>
<dbReference type="Proteomes" id="UP001596435">
    <property type="component" value="Unassembled WGS sequence"/>
</dbReference>
<evidence type="ECO:0008006" key="4">
    <source>
        <dbReference type="Google" id="ProtNLM"/>
    </source>
</evidence>
<proteinExistence type="predicted"/>
<reference evidence="3" key="1">
    <citation type="journal article" date="2019" name="Int. J. Syst. Evol. Microbiol.">
        <title>The Global Catalogue of Microorganisms (GCM) 10K type strain sequencing project: providing services to taxonomists for standard genome sequencing and annotation.</title>
        <authorList>
            <consortium name="The Broad Institute Genomics Platform"/>
            <consortium name="The Broad Institute Genome Sequencing Center for Infectious Disease"/>
            <person name="Wu L."/>
            <person name="Ma J."/>
        </authorList>
    </citation>
    <scope>NUCLEOTIDE SEQUENCE [LARGE SCALE GENOMIC DNA]</scope>
    <source>
        <strain evidence="3">CGMCC 1.12859</strain>
    </source>
</reference>
<feature type="region of interest" description="Disordered" evidence="1">
    <location>
        <begin position="45"/>
        <end position="67"/>
    </location>
</feature>
<feature type="region of interest" description="Disordered" evidence="1">
    <location>
        <begin position="1"/>
        <end position="32"/>
    </location>
</feature>
<evidence type="ECO:0000313" key="3">
    <source>
        <dbReference type="Proteomes" id="UP001596435"/>
    </source>
</evidence>
<sequence length="124" mass="13807">MDIDWEQGRRTVRWTGPEGSGERTFERPPVSVVGCEEPPGVLVVEEPEGNPARPSNALVLDPDGGERLRLAPPPVPEPSWRIGYHSAWTDAQGQLVAVYATQAGDLWGRPDLRTGELRDVREWR</sequence>
<name>A0ABW2FQH2_9ACTN</name>
<comment type="caution">
    <text evidence="2">The sequence shown here is derived from an EMBL/GenBank/DDBJ whole genome shotgun (WGS) entry which is preliminary data.</text>
</comment>
<keyword evidence="3" id="KW-1185">Reference proteome</keyword>
<evidence type="ECO:0000256" key="1">
    <source>
        <dbReference type="SAM" id="MobiDB-lite"/>
    </source>
</evidence>
<dbReference type="EMBL" id="JBHTAJ010000011">
    <property type="protein sequence ID" value="MFC7179526.1"/>
    <property type="molecule type" value="Genomic_DNA"/>
</dbReference>
<organism evidence="2 3">
    <name type="scientific">Kitasatospora paranensis</name>
    <dbReference type="NCBI Taxonomy" id="258053"/>
    <lineage>
        <taxon>Bacteria</taxon>
        <taxon>Bacillati</taxon>
        <taxon>Actinomycetota</taxon>
        <taxon>Actinomycetes</taxon>
        <taxon>Kitasatosporales</taxon>
        <taxon>Streptomycetaceae</taxon>
        <taxon>Kitasatospora</taxon>
    </lineage>
</organism>
<dbReference type="RefSeq" id="WP_345707729.1">
    <property type="nucleotide sequence ID" value="NZ_BAABKV010000001.1"/>
</dbReference>
<gene>
    <name evidence="2" type="ORF">ACFQMG_08105</name>
</gene>
<accession>A0ABW2FQH2</accession>
<evidence type="ECO:0000313" key="2">
    <source>
        <dbReference type="EMBL" id="MFC7179526.1"/>
    </source>
</evidence>